<gene>
    <name evidence="2" type="ORF">I4Q42_05930</name>
</gene>
<sequence>MPKSKPPRSRLRRTPNGKPLNRISQRMIADSEANIASLQRMVRDVERIAHKAPADELASFREEMNEGIRCWTSVRNIQLEFQNNTKPVWPGIVKALEEEAARLKR</sequence>
<accession>A0ABS0SU71</accession>
<dbReference type="Proteomes" id="UP000639859">
    <property type="component" value="Unassembled WGS sequence"/>
</dbReference>
<proteinExistence type="predicted"/>
<name>A0ABS0SU71_9CAUL</name>
<dbReference type="EMBL" id="JADWOX010000002">
    <property type="protein sequence ID" value="MBI1683202.1"/>
    <property type="molecule type" value="Genomic_DNA"/>
</dbReference>
<feature type="region of interest" description="Disordered" evidence="1">
    <location>
        <begin position="1"/>
        <end position="21"/>
    </location>
</feature>
<evidence type="ECO:0000313" key="3">
    <source>
        <dbReference type="Proteomes" id="UP000639859"/>
    </source>
</evidence>
<keyword evidence="3" id="KW-1185">Reference proteome</keyword>
<feature type="compositionally biased region" description="Basic residues" evidence="1">
    <location>
        <begin position="1"/>
        <end position="15"/>
    </location>
</feature>
<reference evidence="2 3" key="1">
    <citation type="submission" date="2020-11" db="EMBL/GenBank/DDBJ databases">
        <title>genome sequence of strain KACC 18849.</title>
        <authorList>
            <person name="Gao J."/>
            <person name="Zhang X."/>
        </authorList>
    </citation>
    <scope>NUCLEOTIDE SEQUENCE [LARGE SCALE GENOMIC DNA]</scope>
    <source>
        <strain evidence="2 3">KACC 18849</strain>
    </source>
</reference>
<evidence type="ECO:0000313" key="2">
    <source>
        <dbReference type="EMBL" id="MBI1683202.1"/>
    </source>
</evidence>
<comment type="caution">
    <text evidence="2">The sequence shown here is derived from an EMBL/GenBank/DDBJ whole genome shotgun (WGS) entry which is preliminary data.</text>
</comment>
<organism evidence="2 3">
    <name type="scientific">Caulobacter hibisci</name>
    <dbReference type="NCBI Taxonomy" id="2035993"/>
    <lineage>
        <taxon>Bacteria</taxon>
        <taxon>Pseudomonadati</taxon>
        <taxon>Pseudomonadota</taxon>
        <taxon>Alphaproteobacteria</taxon>
        <taxon>Caulobacterales</taxon>
        <taxon>Caulobacteraceae</taxon>
        <taxon>Caulobacter</taxon>
    </lineage>
</organism>
<dbReference type="RefSeq" id="WP_198575126.1">
    <property type="nucleotide sequence ID" value="NZ_JADWOX010000002.1"/>
</dbReference>
<protein>
    <submittedName>
        <fullName evidence="2">Uncharacterized protein</fullName>
    </submittedName>
</protein>
<evidence type="ECO:0000256" key="1">
    <source>
        <dbReference type="SAM" id="MobiDB-lite"/>
    </source>
</evidence>